<comment type="subcellular location">
    <subcellularLocation>
        <location evidence="4">Cytoplasm</location>
    </subcellularLocation>
</comment>
<evidence type="ECO:0000256" key="4">
    <source>
        <dbReference type="HAMAP-Rule" id="MF_03005"/>
    </source>
</evidence>
<dbReference type="InterPro" id="IPR027531">
    <property type="entry name" value="eIF3f"/>
</dbReference>
<dbReference type="InterPro" id="IPR037518">
    <property type="entry name" value="MPN"/>
</dbReference>
<evidence type="ECO:0000256" key="1">
    <source>
        <dbReference type="ARBA" id="ARBA00022490"/>
    </source>
</evidence>
<name>A0ABM1BWQ6_LIMPO</name>
<sequence length="291" mass="32896">MDAPGSKKILEWNNRVHVVTTALPFIHVLKMSPNLIVKVHPVILFSIVDSYERRHEGANRVIGTLLGIQEKGAVEVTNCFCVPHNELEDEVAINMEFAKDMFEFHRRVNPSEVIVGWYATGPDVTEHSVLIHDYYSREANNPIHLTVDTFLTEGHLSIKPYTRYGTILTCKQNIGYAVNAATVKVCQGTKFNKQKSVECKPDFDQITGSTRNIQELLDIVIGYVDDVLAGRTQADNSVGRALMDMVQSVPQMNPEEFQEMLNSNMKDLLMVVYLSQLTKTQLTLHEKLTYV</sequence>
<evidence type="ECO:0000313" key="6">
    <source>
        <dbReference type="Proteomes" id="UP000694941"/>
    </source>
</evidence>
<comment type="similarity">
    <text evidence="4">Belongs to the eIF-3 subunit F family.</text>
</comment>
<comment type="subunit">
    <text evidence="4">Component of the eukaryotic translation initiation factor 3 (eIF-3) complex.</text>
</comment>
<keyword evidence="6" id="KW-1185">Reference proteome</keyword>
<dbReference type="CDD" id="cd08064">
    <property type="entry name" value="MPN_eIF3f"/>
    <property type="match status" value="1"/>
</dbReference>
<dbReference type="GeneID" id="106474000"/>
<dbReference type="PANTHER" id="PTHR10540">
    <property type="entry name" value="EUKARYOTIC TRANSLATION INITIATION FACTOR 3 SUBUNIT F-RELATED"/>
    <property type="match status" value="1"/>
</dbReference>
<accession>A0ABM1BWQ6</accession>
<keyword evidence="1 4" id="KW-0963">Cytoplasm</keyword>
<dbReference type="InterPro" id="IPR000555">
    <property type="entry name" value="JAMM/MPN+_dom"/>
</dbReference>
<dbReference type="Pfam" id="PF13012">
    <property type="entry name" value="MitMem_reg"/>
    <property type="match status" value="1"/>
</dbReference>
<dbReference type="PROSITE" id="PS50249">
    <property type="entry name" value="MPN"/>
    <property type="match status" value="1"/>
</dbReference>
<dbReference type="InterPro" id="IPR024969">
    <property type="entry name" value="EIF3F/CSN6-like_C"/>
</dbReference>
<dbReference type="Gene3D" id="3.40.140.10">
    <property type="entry name" value="Cytidine Deaminase, domain 2"/>
    <property type="match status" value="1"/>
</dbReference>
<evidence type="ECO:0000259" key="5">
    <source>
        <dbReference type="PROSITE" id="PS50249"/>
    </source>
</evidence>
<protein>
    <recommendedName>
        <fullName evidence="4">Eukaryotic translation initiation factor 3 subunit F</fullName>
        <shortName evidence="4">eIF3f</shortName>
    </recommendedName>
    <alternativeName>
        <fullName evidence="4">Eukaryotic translation initiation factor 3 subunit 5</fullName>
    </alternativeName>
</protein>
<dbReference type="RefSeq" id="XP_013790141.2">
    <property type="nucleotide sequence ID" value="XM_013934687.2"/>
</dbReference>
<gene>
    <name evidence="7" type="primary">LOC106474000</name>
</gene>
<dbReference type="Proteomes" id="UP000694941">
    <property type="component" value="Unplaced"/>
</dbReference>
<organism evidence="6 7">
    <name type="scientific">Limulus polyphemus</name>
    <name type="common">Atlantic horseshoe crab</name>
    <dbReference type="NCBI Taxonomy" id="6850"/>
    <lineage>
        <taxon>Eukaryota</taxon>
        <taxon>Metazoa</taxon>
        <taxon>Ecdysozoa</taxon>
        <taxon>Arthropoda</taxon>
        <taxon>Chelicerata</taxon>
        <taxon>Merostomata</taxon>
        <taxon>Xiphosura</taxon>
        <taxon>Limulidae</taxon>
        <taxon>Limulus</taxon>
    </lineage>
</organism>
<evidence type="ECO:0000256" key="2">
    <source>
        <dbReference type="ARBA" id="ARBA00022540"/>
    </source>
</evidence>
<dbReference type="PANTHER" id="PTHR10540:SF6">
    <property type="entry name" value="EUKARYOTIC TRANSLATION INITIATION FACTOR 3 SUBUNIT F"/>
    <property type="match status" value="1"/>
</dbReference>
<reference evidence="7" key="1">
    <citation type="submission" date="2025-08" db="UniProtKB">
        <authorList>
            <consortium name="RefSeq"/>
        </authorList>
    </citation>
    <scope>IDENTIFICATION</scope>
    <source>
        <tissue evidence="7">Muscle</tissue>
    </source>
</reference>
<comment type="function">
    <text evidence="4">Component of the eukaryotic translation initiation factor 3 (eIF-3) complex, which is involved in protein synthesis of a specialized repertoire of mRNAs and, together with other initiation factors, stimulates binding of mRNA and methionyl-tRNAi to the 40S ribosome. The eIF-3 complex specifically targets and initiates translation of a subset of mRNAs involved in cell proliferation.</text>
</comment>
<evidence type="ECO:0000256" key="3">
    <source>
        <dbReference type="ARBA" id="ARBA00022917"/>
    </source>
</evidence>
<dbReference type="HAMAP" id="MF_03005">
    <property type="entry name" value="eIF3f"/>
    <property type="match status" value="1"/>
</dbReference>
<evidence type="ECO:0000313" key="7">
    <source>
        <dbReference type="RefSeq" id="XP_013790141.2"/>
    </source>
</evidence>
<proteinExistence type="inferred from homology"/>
<keyword evidence="2 4" id="KW-0396">Initiation factor</keyword>
<dbReference type="SMART" id="SM00232">
    <property type="entry name" value="JAB_MPN"/>
    <property type="match status" value="1"/>
</dbReference>
<dbReference type="Pfam" id="PF01398">
    <property type="entry name" value="JAB"/>
    <property type="match status" value="1"/>
</dbReference>
<feature type="domain" description="MPN" evidence="5">
    <location>
        <begin position="37"/>
        <end position="167"/>
    </location>
</feature>
<keyword evidence="3 4" id="KW-0648">Protein biosynthesis</keyword>